<dbReference type="Pfam" id="PF01965">
    <property type="entry name" value="DJ-1_PfpI"/>
    <property type="match status" value="1"/>
</dbReference>
<dbReference type="InterPro" id="IPR002818">
    <property type="entry name" value="DJ-1/PfpI"/>
</dbReference>
<gene>
    <name evidence="5" type="ORF">SAMN05444320_106302</name>
</gene>
<keyword evidence="2" id="KW-0238">DNA-binding</keyword>
<evidence type="ECO:0000259" key="4">
    <source>
        <dbReference type="PROSITE" id="PS01124"/>
    </source>
</evidence>
<dbReference type="OrthoDB" id="3660033at2"/>
<evidence type="ECO:0000256" key="2">
    <source>
        <dbReference type="ARBA" id="ARBA00023125"/>
    </source>
</evidence>
<keyword evidence="6" id="KW-1185">Reference proteome</keyword>
<dbReference type="InterPro" id="IPR052158">
    <property type="entry name" value="INH-QAR"/>
</dbReference>
<evidence type="ECO:0000313" key="5">
    <source>
        <dbReference type="EMBL" id="SHG08256.1"/>
    </source>
</evidence>
<dbReference type="Pfam" id="PF12833">
    <property type="entry name" value="HTH_18"/>
    <property type="match status" value="1"/>
</dbReference>
<sequence length="319" mass="33872">MTVVAVLALDGVVGFELTTPCLVFGTAAMVAGAPYEVRVCAADDAEISTAATHFALRAPWGLDALATADTVVVPARAGFLEEPPPAVLTALRAAAERGARVAAICTGAFDLARTGLLDGRRATTHWKYAAELARRHPEIDVDPSVLFVDEGAVLTSAGVAAGLDLCLHLLRNDHGASLAAEVARMVVVPPHRDGGQAQFIRHPDPADPAASLHPTLAWLEAHLREPLTLVDIARHAGTSVRSLSRRFREQTGSSPLSWLLGARVRRAQQLLETTDLSVDRIAEEAGFGTPATLRHHFARLVGTPPRAYRQAFRATAPSP</sequence>
<evidence type="ECO:0000256" key="1">
    <source>
        <dbReference type="ARBA" id="ARBA00023015"/>
    </source>
</evidence>
<feature type="domain" description="HTH araC/xylS-type" evidence="4">
    <location>
        <begin position="213"/>
        <end position="311"/>
    </location>
</feature>
<dbReference type="SUPFAM" id="SSF46689">
    <property type="entry name" value="Homeodomain-like"/>
    <property type="match status" value="2"/>
</dbReference>
<dbReference type="GO" id="GO:0043565">
    <property type="term" value="F:sequence-specific DNA binding"/>
    <property type="evidence" value="ECO:0007669"/>
    <property type="project" value="InterPro"/>
</dbReference>
<dbReference type="CDD" id="cd03137">
    <property type="entry name" value="GATase1_AraC_1"/>
    <property type="match status" value="1"/>
</dbReference>
<dbReference type="GO" id="GO:0003700">
    <property type="term" value="F:DNA-binding transcription factor activity"/>
    <property type="evidence" value="ECO:0007669"/>
    <property type="project" value="InterPro"/>
</dbReference>
<evidence type="ECO:0000256" key="3">
    <source>
        <dbReference type="ARBA" id="ARBA00023163"/>
    </source>
</evidence>
<name>A0A1M5GWY6_STRHI</name>
<dbReference type="InterPro" id="IPR018062">
    <property type="entry name" value="HTH_AraC-typ_CS"/>
</dbReference>
<dbReference type="Proteomes" id="UP000184501">
    <property type="component" value="Unassembled WGS sequence"/>
</dbReference>
<dbReference type="SMART" id="SM00342">
    <property type="entry name" value="HTH_ARAC"/>
    <property type="match status" value="1"/>
</dbReference>
<accession>A0A1M5GWY6</accession>
<dbReference type="PROSITE" id="PS00041">
    <property type="entry name" value="HTH_ARAC_FAMILY_1"/>
    <property type="match status" value="1"/>
</dbReference>
<dbReference type="InterPro" id="IPR009057">
    <property type="entry name" value="Homeodomain-like_sf"/>
</dbReference>
<dbReference type="EMBL" id="FQVN01000006">
    <property type="protein sequence ID" value="SHG08256.1"/>
    <property type="molecule type" value="Genomic_DNA"/>
</dbReference>
<keyword evidence="3" id="KW-0804">Transcription</keyword>
<evidence type="ECO:0000313" key="6">
    <source>
        <dbReference type="Proteomes" id="UP000184501"/>
    </source>
</evidence>
<dbReference type="Gene3D" id="1.10.10.60">
    <property type="entry name" value="Homeodomain-like"/>
    <property type="match status" value="1"/>
</dbReference>
<reference evidence="5 6" key="1">
    <citation type="submission" date="2016-11" db="EMBL/GenBank/DDBJ databases">
        <authorList>
            <person name="Jaros S."/>
            <person name="Januszkiewicz K."/>
            <person name="Wedrychowicz H."/>
        </authorList>
    </citation>
    <scope>NUCLEOTIDE SEQUENCE [LARGE SCALE GENOMIC DNA]</scope>
    <source>
        <strain evidence="5 6">DSM 44523</strain>
    </source>
</reference>
<dbReference type="Gene3D" id="3.40.50.880">
    <property type="match status" value="1"/>
</dbReference>
<dbReference type="PANTHER" id="PTHR43130:SF3">
    <property type="entry name" value="HTH-TYPE TRANSCRIPTIONAL REGULATOR RV1931C"/>
    <property type="match status" value="1"/>
</dbReference>
<protein>
    <submittedName>
        <fullName evidence="5">Transcriptional regulator, AraC family with amidase-like domain</fullName>
    </submittedName>
</protein>
<keyword evidence="1" id="KW-0805">Transcription regulation</keyword>
<dbReference type="PROSITE" id="PS01124">
    <property type="entry name" value="HTH_ARAC_FAMILY_2"/>
    <property type="match status" value="1"/>
</dbReference>
<dbReference type="InterPro" id="IPR018060">
    <property type="entry name" value="HTH_AraC"/>
</dbReference>
<organism evidence="5 6">
    <name type="scientific">Streptoalloteichus hindustanus</name>
    <dbReference type="NCBI Taxonomy" id="2017"/>
    <lineage>
        <taxon>Bacteria</taxon>
        <taxon>Bacillati</taxon>
        <taxon>Actinomycetota</taxon>
        <taxon>Actinomycetes</taxon>
        <taxon>Pseudonocardiales</taxon>
        <taxon>Pseudonocardiaceae</taxon>
        <taxon>Streptoalloteichus</taxon>
    </lineage>
</organism>
<dbReference type="PANTHER" id="PTHR43130">
    <property type="entry name" value="ARAC-FAMILY TRANSCRIPTIONAL REGULATOR"/>
    <property type="match status" value="1"/>
</dbReference>
<dbReference type="SUPFAM" id="SSF52317">
    <property type="entry name" value="Class I glutamine amidotransferase-like"/>
    <property type="match status" value="1"/>
</dbReference>
<dbReference type="STRING" id="2017.SAMN05444320_106302"/>
<dbReference type="RefSeq" id="WP_073485532.1">
    <property type="nucleotide sequence ID" value="NZ_FQVN01000006.1"/>
</dbReference>
<dbReference type="InterPro" id="IPR029062">
    <property type="entry name" value="Class_I_gatase-like"/>
</dbReference>
<proteinExistence type="predicted"/>
<dbReference type="AlphaFoldDB" id="A0A1M5GWY6"/>